<dbReference type="GO" id="GO:0005829">
    <property type="term" value="C:cytosol"/>
    <property type="evidence" value="ECO:0007669"/>
    <property type="project" value="TreeGrafter"/>
</dbReference>
<organism evidence="1 2">
    <name type="scientific">Flavilitoribacter nigricans (strain ATCC 23147 / DSM 23189 / NBRC 102662 / NCIMB 1420 / SS-2)</name>
    <name type="common">Lewinella nigricans</name>
    <dbReference type="NCBI Taxonomy" id="1122177"/>
    <lineage>
        <taxon>Bacteria</taxon>
        <taxon>Pseudomonadati</taxon>
        <taxon>Bacteroidota</taxon>
        <taxon>Saprospiria</taxon>
        <taxon>Saprospirales</taxon>
        <taxon>Lewinellaceae</taxon>
        <taxon>Flavilitoribacter</taxon>
    </lineage>
</organism>
<dbReference type="Pfam" id="PF05138">
    <property type="entry name" value="PaaA_PaaC"/>
    <property type="match status" value="1"/>
</dbReference>
<evidence type="ECO:0000313" key="2">
    <source>
        <dbReference type="Proteomes" id="UP000223913"/>
    </source>
</evidence>
<dbReference type="PANTHER" id="PTHR30458:SF0">
    <property type="entry name" value="1,2-PHENYLACETYL-COA EPOXIDASE, SUBUNIT C"/>
    <property type="match status" value="1"/>
</dbReference>
<dbReference type="SUPFAM" id="SSF47240">
    <property type="entry name" value="Ferritin-like"/>
    <property type="match status" value="1"/>
</dbReference>
<dbReference type="Proteomes" id="UP000223913">
    <property type="component" value="Unassembled WGS sequence"/>
</dbReference>
<dbReference type="GO" id="GO:0010124">
    <property type="term" value="P:phenylacetate catabolic process"/>
    <property type="evidence" value="ECO:0007669"/>
    <property type="project" value="InterPro"/>
</dbReference>
<dbReference type="PIRSF" id="PIRSF037834">
    <property type="entry name" value="PA_CoA_Oase3"/>
    <property type="match status" value="1"/>
</dbReference>
<dbReference type="AlphaFoldDB" id="A0A2D0NCT8"/>
<dbReference type="InterPro" id="IPR007814">
    <property type="entry name" value="PaaA_PaaC"/>
</dbReference>
<comment type="caution">
    <text evidence="1">The sequence shown here is derived from an EMBL/GenBank/DDBJ whole genome shotgun (WGS) entry which is preliminary data.</text>
</comment>
<dbReference type="InterPro" id="IPR012347">
    <property type="entry name" value="Ferritin-like"/>
</dbReference>
<keyword evidence="2" id="KW-1185">Reference proteome</keyword>
<dbReference type="NCBIfam" id="TIGR02158">
    <property type="entry name" value="PA_CoA_Oxy3"/>
    <property type="match status" value="1"/>
</dbReference>
<dbReference type="PANTHER" id="PTHR30458">
    <property type="entry name" value="PHENYLACETIC ACID DEGRADATION PROTEIN PAA"/>
    <property type="match status" value="1"/>
</dbReference>
<gene>
    <name evidence="1" type="primary">paaI</name>
    <name evidence="1" type="ORF">CRP01_12185</name>
</gene>
<proteinExistence type="predicted"/>
<name>A0A2D0NCT8_FLAN2</name>
<accession>A0A2D0NCT8</accession>
<dbReference type="RefSeq" id="WP_099150307.1">
    <property type="nucleotide sequence ID" value="NZ_PDUD01000018.1"/>
</dbReference>
<dbReference type="InterPro" id="IPR009078">
    <property type="entry name" value="Ferritin-like_SF"/>
</dbReference>
<protein>
    <submittedName>
        <fullName evidence="1">Phenylacetate-CoA oxygenase subunit PaaI</fullName>
    </submittedName>
</protein>
<sequence length="252" mass="29050">MNDQQALYQYLLLLGDSPMILGHRLSELCGHGPSLETDIALTNISLDLFGQVRNYFQYAAKVQAEGKSEDDIAFLRLAHEHRNVLLTEQPNTDFAHVIGRQMFFDTFHQLLLEALRDSKDEQIAAIAHKSLKEVKYHTRFSSEWVKRLGDGTAESHRRMQDALDHLWPYAGELVQESPLEKQMKQQGIGADLEQIRPLYWERVNAILREATLEVPENSWFQAGGKKGIHTEHLGYILSDLQYMQRAYPNMSW</sequence>
<dbReference type="InterPro" id="IPR052703">
    <property type="entry name" value="Aromatic_CoA_ox/epox"/>
</dbReference>
<dbReference type="Gene3D" id="1.20.1260.10">
    <property type="match status" value="1"/>
</dbReference>
<dbReference type="OrthoDB" id="9789947at2"/>
<dbReference type="EMBL" id="PDUD01000018">
    <property type="protein sequence ID" value="PHN06324.1"/>
    <property type="molecule type" value="Genomic_DNA"/>
</dbReference>
<reference evidence="1 2" key="1">
    <citation type="submission" date="2017-10" db="EMBL/GenBank/DDBJ databases">
        <title>The draft genome sequence of Lewinella nigricans NBRC 102662.</title>
        <authorList>
            <person name="Wang K."/>
        </authorList>
    </citation>
    <scope>NUCLEOTIDE SEQUENCE [LARGE SCALE GENOMIC DNA]</scope>
    <source>
        <strain evidence="1 2">NBRC 102662</strain>
    </source>
</reference>
<evidence type="ECO:0000313" key="1">
    <source>
        <dbReference type="EMBL" id="PHN06324.1"/>
    </source>
</evidence>
<dbReference type="InterPro" id="IPR011882">
    <property type="entry name" value="PaaC"/>
</dbReference>